<dbReference type="STRING" id="57577.A0A2K3MK53"/>
<sequence length="125" mass="13882">MWSSMQLIWLGILSFGFLPIVIFLGRVSLLILLMLLMMRVATSLGVRRGLPNWVSTHNLLWRECERSSDNVAARLAVIPLVQEARGLDAGPRLVQKLVGFGDNRTSKIVAKIAEEEVAHVAVGLY</sequence>
<name>A0A2K3MK53_TRIPR</name>
<dbReference type="EMBL" id="ASHM01065170">
    <property type="protein sequence ID" value="PNX91144.1"/>
    <property type="molecule type" value="Genomic_DNA"/>
</dbReference>
<gene>
    <name evidence="2" type="ORF">L195_g047274</name>
</gene>
<dbReference type="Proteomes" id="UP000236291">
    <property type="component" value="Unassembled WGS sequence"/>
</dbReference>
<keyword evidence="1" id="KW-0812">Transmembrane</keyword>
<keyword evidence="1" id="KW-0472">Membrane</keyword>
<accession>A0A2K3MK53</accession>
<reference evidence="2 3" key="1">
    <citation type="journal article" date="2014" name="Am. J. Bot.">
        <title>Genome assembly and annotation for red clover (Trifolium pratense; Fabaceae).</title>
        <authorList>
            <person name="Istvanek J."/>
            <person name="Jaros M."/>
            <person name="Krenek A."/>
            <person name="Repkova J."/>
        </authorList>
    </citation>
    <scope>NUCLEOTIDE SEQUENCE [LARGE SCALE GENOMIC DNA]</scope>
    <source>
        <strain evidence="3">cv. Tatra</strain>
        <tissue evidence="2">Young leaves</tissue>
    </source>
</reference>
<dbReference type="AlphaFoldDB" id="A0A2K3MK53"/>
<reference evidence="2 3" key="2">
    <citation type="journal article" date="2017" name="Front. Plant Sci.">
        <title>Gene Classification and Mining of Molecular Markers Useful in Red Clover (Trifolium pratense) Breeding.</title>
        <authorList>
            <person name="Istvanek J."/>
            <person name="Dluhosova J."/>
            <person name="Dluhos P."/>
            <person name="Patkova L."/>
            <person name="Nedelnik J."/>
            <person name="Repkova J."/>
        </authorList>
    </citation>
    <scope>NUCLEOTIDE SEQUENCE [LARGE SCALE GENOMIC DNA]</scope>
    <source>
        <strain evidence="3">cv. Tatra</strain>
        <tissue evidence="2">Young leaves</tissue>
    </source>
</reference>
<dbReference type="CDD" id="cd00657">
    <property type="entry name" value="Ferritin_like"/>
    <property type="match status" value="1"/>
</dbReference>
<organism evidence="2 3">
    <name type="scientific">Trifolium pratense</name>
    <name type="common">Red clover</name>
    <dbReference type="NCBI Taxonomy" id="57577"/>
    <lineage>
        <taxon>Eukaryota</taxon>
        <taxon>Viridiplantae</taxon>
        <taxon>Streptophyta</taxon>
        <taxon>Embryophyta</taxon>
        <taxon>Tracheophyta</taxon>
        <taxon>Spermatophyta</taxon>
        <taxon>Magnoliopsida</taxon>
        <taxon>eudicotyledons</taxon>
        <taxon>Gunneridae</taxon>
        <taxon>Pentapetalae</taxon>
        <taxon>rosids</taxon>
        <taxon>fabids</taxon>
        <taxon>Fabales</taxon>
        <taxon>Fabaceae</taxon>
        <taxon>Papilionoideae</taxon>
        <taxon>50 kb inversion clade</taxon>
        <taxon>NPAAA clade</taxon>
        <taxon>Hologalegina</taxon>
        <taxon>IRL clade</taxon>
        <taxon>Trifolieae</taxon>
        <taxon>Trifolium</taxon>
    </lineage>
</organism>
<dbReference type="Pfam" id="PF04305">
    <property type="entry name" value="DUF455"/>
    <property type="match status" value="1"/>
</dbReference>
<dbReference type="PANTHER" id="PTHR42782">
    <property type="entry name" value="SI:CH73-314G15.3"/>
    <property type="match status" value="1"/>
</dbReference>
<evidence type="ECO:0000313" key="2">
    <source>
        <dbReference type="EMBL" id="PNX91144.1"/>
    </source>
</evidence>
<protein>
    <submittedName>
        <fullName evidence="2">Uncharacterized protein</fullName>
    </submittedName>
</protein>
<dbReference type="InterPro" id="IPR007402">
    <property type="entry name" value="DUF455"/>
</dbReference>
<keyword evidence="1" id="KW-1133">Transmembrane helix</keyword>
<dbReference type="PANTHER" id="PTHR42782:SF4">
    <property type="entry name" value="DUF455 DOMAIN-CONTAINING PROTEIN"/>
    <property type="match status" value="1"/>
</dbReference>
<comment type="caution">
    <text evidence="2">The sequence shown here is derived from an EMBL/GenBank/DDBJ whole genome shotgun (WGS) entry which is preliminary data.</text>
</comment>
<feature type="non-terminal residue" evidence="2">
    <location>
        <position position="125"/>
    </location>
</feature>
<feature type="transmembrane region" description="Helical" evidence="1">
    <location>
        <begin position="6"/>
        <end position="38"/>
    </location>
</feature>
<evidence type="ECO:0000313" key="3">
    <source>
        <dbReference type="Proteomes" id="UP000236291"/>
    </source>
</evidence>
<evidence type="ECO:0000256" key="1">
    <source>
        <dbReference type="SAM" id="Phobius"/>
    </source>
</evidence>
<proteinExistence type="predicted"/>